<reference evidence="7 9" key="1">
    <citation type="journal article" date="2015" name="Genome Biol. Evol.">
        <title>Comparative Genomics of a Bacterivorous Green Alga Reveals Evolutionary Causalities and Consequences of Phago-Mixotrophic Mode of Nutrition.</title>
        <authorList>
            <person name="Burns J.A."/>
            <person name="Paasch A."/>
            <person name="Narechania A."/>
            <person name="Kim E."/>
        </authorList>
    </citation>
    <scope>NUCLEOTIDE SEQUENCE [LARGE SCALE GENOMIC DNA]</scope>
    <source>
        <strain evidence="7">PLY_AMNH</strain>
    </source>
</reference>
<sequence>MLVDCRKAEENEDSDDEDKWEANEIITGLFLGGLSSALDCKALAERDVGLVLSLHDLEQRAPTCRWHKISIADRADADLLSHLHAAVDILANHLDNETSQLDPTAYSGTAALVHCVAGVSRSCAVVAAFLVREREHTLREAIEHIQQHRPGAMPNRGFWRQLVAFEVGCLGEASFTQEQLPGAIIFEREALDRILAAHHSKSRGHQSYRASRSAKRGRRPPGEVSSDGDASAAAKAAKMSEGVVAARAGKQSHCVDE</sequence>
<organism evidence="7 9">
    <name type="scientific">Cymbomonas tetramitiformis</name>
    <dbReference type="NCBI Taxonomy" id="36881"/>
    <lineage>
        <taxon>Eukaryota</taxon>
        <taxon>Viridiplantae</taxon>
        <taxon>Chlorophyta</taxon>
        <taxon>Pyramimonadophyceae</taxon>
        <taxon>Pyramimonadales</taxon>
        <taxon>Pyramimonadaceae</taxon>
        <taxon>Cymbomonas</taxon>
    </lineage>
</organism>
<evidence type="ECO:0000259" key="6">
    <source>
        <dbReference type="PROSITE" id="PS50056"/>
    </source>
</evidence>
<dbReference type="Proteomes" id="UP001190700">
    <property type="component" value="Unassembled WGS sequence"/>
</dbReference>
<protein>
    <recommendedName>
        <fullName evidence="10">Protein-tyrosine-phosphatase</fullName>
    </recommendedName>
</protein>
<feature type="compositionally biased region" description="Low complexity" evidence="4">
    <location>
        <begin position="223"/>
        <end position="243"/>
    </location>
</feature>
<dbReference type="SMART" id="SM00195">
    <property type="entry name" value="DSPc"/>
    <property type="match status" value="1"/>
</dbReference>
<evidence type="ECO:0000256" key="2">
    <source>
        <dbReference type="ARBA" id="ARBA00022801"/>
    </source>
</evidence>
<evidence type="ECO:0000256" key="1">
    <source>
        <dbReference type="ARBA" id="ARBA00008601"/>
    </source>
</evidence>
<feature type="compositionally biased region" description="Basic residues" evidence="4">
    <location>
        <begin position="198"/>
        <end position="219"/>
    </location>
</feature>
<dbReference type="EMBL" id="LGRX02016707">
    <property type="protein sequence ID" value="KAK3261729.1"/>
    <property type="molecule type" value="Genomic_DNA"/>
</dbReference>
<evidence type="ECO:0000256" key="4">
    <source>
        <dbReference type="SAM" id="MobiDB-lite"/>
    </source>
</evidence>
<dbReference type="InterPro" id="IPR029021">
    <property type="entry name" value="Prot-tyrosine_phosphatase-like"/>
</dbReference>
<comment type="similarity">
    <text evidence="1">Belongs to the protein-tyrosine phosphatase family. Non-receptor class dual specificity subfamily.</text>
</comment>
<dbReference type="SUPFAM" id="SSF52799">
    <property type="entry name" value="(Phosphotyrosine protein) phosphatases II"/>
    <property type="match status" value="1"/>
</dbReference>
<dbReference type="Pfam" id="PF00782">
    <property type="entry name" value="DSPc"/>
    <property type="match status" value="1"/>
</dbReference>
<keyword evidence="9" id="KW-1185">Reference proteome</keyword>
<dbReference type="InterPro" id="IPR020422">
    <property type="entry name" value="TYR_PHOSPHATASE_DUAL_dom"/>
</dbReference>
<dbReference type="PANTHER" id="PTHR45961:SF9">
    <property type="entry name" value="DUAL SPECIFICITY PROTEIN PHOSPHATASE 14"/>
    <property type="match status" value="1"/>
</dbReference>
<dbReference type="InterPro" id="IPR000340">
    <property type="entry name" value="Dual-sp_phosphatase_cat-dom"/>
</dbReference>
<dbReference type="GO" id="GO:0005737">
    <property type="term" value="C:cytoplasm"/>
    <property type="evidence" value="ECO:0007669"/>
    <property type="project" value="TreeGrafter"/>
</dbReference>
<feature type="region of interest" description="Disordered" evidence="4">
    <location>
        <begin position="198"/>
        <end position="257"/>
    </location>
</feature>
<evidence type="ECO:0000313" key="8">
    <source>
        <dbReference type="EMBL" id="KAK3262374.1"/>
    </source>
</evidence>
<dbReference type="EMBL" id="LGRX02016251">
    <property type="protein sequence ID" value="KAK3262374.1"/>
    <property type="molecule type" value="Genomic_DNA"/>
</dbReference>
<dbReference type="CDD" id="cd14498">
    <property type="entry name" value="DSP"/>
    <property type="match status" value="1"/>
</dbReference>
<feature type="domain" description="Tyrosine-protein phosphatase" evidence="5">
    <location>
        <begin position="21"/>
        <end position="171"/>
    </location>
</feature>
<evidence type="ECO:0000256" key="3">
    <source>
        <dbReference type="ARBA" id="ARBA00022912"/>
    </source>
</evidence>
<dbReference type="InterPro" id="IPR000387">
    <property type="entry name" value="Tyr_Pase_dom"/>
</dbReference>
<dbReference type="GO" id="GO:0004721">
    <property type="term" value="F:phosphoprotein phosphatase activity"/>
    <property type="evidence" value="ECO:0007669"/>
    <property type="project" value="UniProtKB-KW"/>
</dbReference>
<feature type="domain" description="Tyrosine specific protein phosphatases" evidence="6">
    <location>
        <begin position="92"/>
        <end position="153"/>
    </location>
</feature>
<name>A0AAE0FL53_9CHLO</name>
<gene>
    <name evidence="8" type="ORF">CYMTET_28767</name>
    <name evidence="7" type="ORF">CYMTET_29378</name>
</gene>
<accession>A0AAE0FL53</accession>
<dbReference type="Gene3D" id="3.90.190.10">
    <property type="entry name" value="Protein tyrosine phosphatase superfamily"/>
    <property type="match status" value="1"/>
</dbReference>
<dbReference type="InterPro" id="IPR052103">
    <property type="entry name" value="Dual_spec_Phospatases"/>
</dbReference>
<dbReference type="PROSITE" id="PS50056">
    <property type="entry name" value="TYR_PHOSPHATASE_2"/>
    <property type="match status" value="1"/>
</dbReference>
<dbReference type="AlphaFoldDB" id="A0AAE0FL53"/>
<keyword evidence="3" id="KW-0904">Protein phosphatase</keyword>
<reference evidence="7" key="2">
    <citation type="submission" date="2023-06" db="EMBL/GenBank/DDBJ databases">
        <title>Long-read-based genome assembly of the green algal bacterivore Cymbomonas tetramitiformis.</title>
        <authorList>
            <person name="Gyaltshen Y."/>
            <person name="Rozenberg A."/>
            <person name="Paasch A."/>
            <person name="Burns J.A."/>
            <person name="Warring S."/>
            <person name="Larson R."/>
            <person name="Maurer-Alcala X."/>
            <person name="Dacks J."/>
            <person name="Kim E."/>
        </authorList>
    </citation>
    <scope>NUCLEOTIDE SEQUENCE</scope>
    <source>
        <strain evidence="7">PLY_AMNH</strain>
    </source>
</reference>
<keyword evidence="2" id="KW-0378">Hydrolase</keyword>
<proteinExistence type="inferred from homology"/>
<dbReference type="PANTHER" id="PTHR45961">
    <property type="entry name" value="IP21249P"/>
    <property type="match status" value="1"/>
</dbReference>
<evidence type="ECO:0000313" key="9">
    <source>
        <dbReference type="Proteomes" id="UP001190700"/>
    </source>
</evidence>
<evidence type="ECO:0000259" key="5">
    <source>
        <dbReference type="PROSITE" id="PS50054"/>
    </source>
</evidence>
<evidence type="ECO:0008006" key="10">
    <source>
        <dbReference type="Google" id="ProtNLM"/>
    </source>
</evidence>
<comment type="caution">
    <text evidence="7">The sequence shown here is derived from an EMBL/GenBank/DDBJ whole genome shotgun (WGS) entry which is preliminary data.</text>
</comment>
<evidence type="ECO:0000313" key="7">
    <source>
        <dbReference type="EMBL" id="KAK3261729.1"/>
    </source>
</evidence>
<dbReference type="PROSITE" id="PS50054">
    <property type="entry name" value="TYR_PHOSPHATASE_DUAL"/>
    <property type="match status" value="1"/>
</dbReference>